<evidence type="ECO:0000256" key="1">
    <source>
        <dbReference type="SAM" id="MobiDB-lite"/>
    </source>
</evidence>
<evidence type="ECO:0000313" key="2">
    <source>
        <dbReference type="EMBL" id="AMS04506.1"/>
    </source>
</evidence>
<feature type="region of interest" description="Disordered" evidence="1">
    <location>
        <begin position="94"/>
        <end position="118"/>
    </location>
</feature>
<evidence type="ECO:0000313" key="3">
    <source>
        <dbReference type="EMBL" id="AOZ45999.1"/>
    </source>
</evidence>
<dbReference type="AlphaFoldDB" id="A0AAC8YD15"/>
<organism evidence="2 4">
    <name type="scientific">Acidipropionibacterium acidipropionici</name>
    <dbReference type="NCBI Taxonomy" id="1748"/>
    <lineage>
        <taxon>Bacteria</taxon>
        <taxon>Bacillati</taxon>
        <taxon>Actinomycetota</taxon>
        <taxon>Actinomycetes</taxon>
        <taxon>Propionibacteriales</taxon>
        <taxon>Propionibacteriaceae</taxon>
        <taxon>Acidipropionibacterium</taxon>
    </lineage>
</organism>
<dbReference type="Proteomes" id="UP000075221">
    <property type="component" value="Chromosome"/>
</dbReference>
<reference evidence="3 5" key="1">
    <citation type="journal article" date="2016" name="Plant Dis.">
        <title>Improved production of propionic acid using genome shuffling.</title>
        <authorList>
            <person name="Luna-Flores C.H."/>
            <person name="Palfreyman R.W."/>
            <person name="Kromer J.O."/>
            <person name="Nielsen L.K."/>
            <person name="Marcellin E."/>
        </authorList>
    </citation>
    <scope>NUCLEOTIDE SEQUENCE [LARGE SCALE GENOMIC DNA]</scope>
    <source>
        <strain evidence="3 5">F3E8</strain>
    </source>
</reference>
<evidence type="ECO:0000313" key="4">
    <source>
        <dbReference type="Proteomes" id="UP000075221"/>
    </source>
</evidence>
<protein>
    <submittedName>
        <fullName evidence="2">Uncharacterized protein</fullName>
    </submittedName>
</protein>
<accession>A0AAC8YD15</accession>
<dbReference type="Proteomes" id="UP000178666">
    <property type="component" value="Chromosome"/>
</dbReference>
<dbReference type="EMBL" id="CP015970">
    <property type="protein sequence ID" value="AOZ45999.1"/>
    <property type="molecule type" value="Genomic_DNA"/>
</dbReference>
<sequence length="118" mass="13064">MRQVLTERRDLSEARADAILDQALTEHQSWTTALGTPPSDERAAAAWRRLGCIIAAYRDRYNITGPVPLGAPAESTAQKIDAARARTALDQARRITDAKRDELEPTRGRTKQQIAPTL</sequence>
<keyword evidence="5" id="KW-1185">Reference proteome</keyword>
<proteinExistence type="predicted"/>
<evidence type="ECO:0000313" key="5">
    <source>
        <dbReference type="Proteomes" id="UP000178666"/>
    </source>
</evidence>
<gene>
    <name evidence="3" type="ORF">A8L58_03905</name>
    <name evidence="2" type="ORF">AXH35_02440</name>
</gene>
<name>A0AAC8YD15_9ACTN</name>
<reference evidence="2 4" key="2">
    <citation type="submission" date="2016-02" db="EMBL/GenBank/DDBJ databases">
        <title>Complete Genome Sequence of Propionibacterium acidipropionici ATCC 55737.</title>
        <authorList>
            <person name="Luna Flores C.H."/>
            <person name="Nielsen L.K."/>
            <person name="Marcellin E."/>
        </authorList>
    </citation>
    <scope>NUCLEOTIDE SEQUENCE [LARGE SCALE GENOMIC DNA]</scope>
    <source>
        <strain evidence="2 4">ATCC 55737</strain>
    </source>
</reference>
<dbReference type="RefSeq" id="WP_062818949.1">
    <property type="nucleotide sequence ID" value="NZ_CP014352.1"/>
</dbReference>
<feature type="compositionally biased region" description="Basic and acidic residues" evidence="1">
    <location>
        <begin position="94"/>
        <end position="107"/>
    </location>
</feature>
<dbReference type="EMBL" id="CP014352">
    <property type="protein sequence ID" value="AMS04506.1"/>
    <property type="molecule type" value="Genomic_DNA"/>
</dbReference>